<accession>A0A0K2VVM1</accession>
<evidence type="ECO:0000313" key="2">
    <source>
        <dbReference type="Proteomes" id="UP000182888"/>
    </source>
</evidence>
<dbReference type="Pfam" id="PF26092">
    <property type="entry name" value="T4_Y16D"/>
    <property type="match status" value="1"/>
</dbReference>
<sequence>MSEQETIVAVAVRYEGLTVSLPAPARHHNVLHPLFDLTGKVLGGQDQGFLTSKGRFVNRFEAARIAVRAKQIVEPRWPPDLYSEDVW</sequence>
<dbReference type="EMBL" id="CCND01000011">
    <property type="protein sequence ID" value="CDX54579.1"/>
    <property type="molecule type" value="Genomic_DNA"/>
</dbReference>
<organism evidence="1 2">
    <name type="scientific">Mesorhizobium plurifarium</name>
    <dbReference type="NCBI Taxonomy" id="69974"/>
    <lineage>
        <taxon>Bacteria</taxon>
        <taxon>Pseudomonadati</taxon>
        <taxon>Pseudomonadota</taxon>
        <taxon>Alphaproteobacteria</taxon>
        <taxon>Hyphomicrobiales</taxon>
        <taxon>Phyllobacteriaceae</taxon>
        <taxon>Mesorhizobium</taxon>
    </lineage>
</organism>
<evidence type="ECO:0000313" key="1">
    <source>
        <dbReference type="EMBL" id="CDX54579.1"/>
    </source>
</evidence>
<dbReference type="InterPro" id="IPR058630">
    <property type="entry name" value="T4_Y16D"/>
</dbReference>
<protein>
    <submittedName>
        <fullName evidence="1">p063</fullName>
    </submittedName>
</protein>
<name>A0A0K2VVM1_MESPL</name>
<proteinExistence type="predicted"/>
<gene>
    <name evidence="1" type="primary">16-3p</name>
    <name evidence="1" type="ORF">MPL1032_190160</name>
</gene>
<reference evidence="2" key="1">
    <citation type="submission" date="2014-08" db="EMBL/GenBank/DDBJ databases">
        <authorList>
            <person name="Edwards T."/>
        </authorList>
    </citation>
    <scope>NUCLEOTIDE SEQUENCE [LARGE SCALE GENOMIC DNA]</scope>
</reference>
<dbReference type="Proteomes" id="UP000182888">
    <property type="component" value="Unassembled WGS sequence"/>
</dbReference>
<dbReference type="AlphaFoldDB" id="A0A0K2VVM1"/>